<dbReference type="KEGG" id="glz:GLAREA_07593"/>
<proteinExistence type="predicted"/>
<accession>S3D3T5</accession>
<reference evidence="1 2" key="1">
    <citation type="journal article" date="2013" name="BMC Genomics">
        <title>Genomics-driven discovery of the pneumocandin biosynthetic gene cluster in the fungus Glarea lozoyensis.</title>
        <authorList>
            <person name="Chen L."/>
            <person name="Yue Q."/>
            <person name="Zhang X."/>
            <person name="Xiang M."/>
            <person name="Wang C."/>
            <person name="Li S."/>
            <person name="Che Y."/>
            <person name="Ortiz-Lopez F.J."/>
            <person name="Bills G.F."/>
            <person name="Liu X."/>
            <person name="An Z."/>
        </authorList>
    </citation>
    <scope>NUCLEOTIDE SEQUENCE [LARGE SCALE GENOMIC DNA]</scope>
    <source>
        <strain evidence="2">ATCC 20868 / MF5171</strain>
    </source>
</reference>
<dbReference type="RefSeq" id="XP_008080472.1">
    <property type="nucleotide sequence ID" value="XM_008082281.1"/>
</dbReference>
<dbReference type="HOGENOM" id="CLU_1845287_0_0_1"/>
<dbReference type="Proteomes" id="UP000016922">
    <property type="component" value="Unassembled WGS sequence"/>
</dbReference>
<dbReference type="GeneID" id="19466646"/>
<evidence type="ECO:0000313" key="2">
    <source>
        <dbReference type="Proteomes" id="UP000016922"/>
    </source>
</evidence>
<evidence type="ECO:0000313" key="1">
    <source>
        <dbReference type="EMBL" id="EPE32460.1"/>
    </source>
</evidence>
<dbReference type="EMBL" id="KE145359">
    <property type="protein sequence ID" value="EPE32460.1"/>
    <property type="molecule type" value="Genomic_DNA"/>
</dbReference>
<protein>
    <submittedName>
        <fullName evidence="1">Uncharacterized protein</fullName>
    </submittedName>
</protein>
<gene>
    <name evidence="1" type="ORF">GLAREA_07593</name>
</gene>
<keyword evidence="2" id="KW-1185">Reference proteome</keyword>
<sequence>MAEKKETGALVCQKRSACLTPSGKQAPWLHQLIIPSLSPSRPSRPSRLHLSNDPPIRVVGWHDERVQGTTIRRLSKPGFGCNSCARPLNQRVLTPPTAASFGSDMAIVCAAVQNDDFTPRKALFWKEYGIHIWTHGGGA</sequence>
<name>S3D3T5_GLAL2</name>
<organism evidence="1 2">
    <name type="scientific">Glarea lozoyensis (strain ATCC 20868 / MF5171)</name>
    <dbReference type="NCBI Taxonomy" id="1116229"/>
    <lineage>
        <taxon>Eukaryota</taxon>
        <taxon>Fungi</taxon>
        <taxon>Dikarya</taxon>
        <taxon>Ascomycota</taxon>
        <taxon>Pezizomycotina</taxon>
        <taxon>Leotiomycetes</taxon>
        <taxon>Helotiales</taxon>
        <taxon>Helotiaceae</taxon>
        <taxon>Glarea</taxon>
    </lineage>
</organism>
<dbReference type="AlphaFoldDB" id="S3D3T5"/>